<gene>
    <name evidence="1" type="ORF">Patl1_17826</name>
</gene>
<accession>A0ACC1C3I0</accession>
<comment type="caution">
    <text evidence="1">The sequence shown here is derived from an EMBL/GenBank/DDBJ whole genome shotgun (WGS) entry which is preliminary data.</text>
</comment>
<name>A0ACC1C3I0_9ROSI</name>
<proteinExistence type="predicted"/>
<dbReference type="EMBL" id="CM047898">
    <property type="protein sequence ID" value="KAJ0106577.1"/>
    <property type="molecule type" value="Genomic_DNA"/>
</dbReference>
<evidence type="ECO:0000313" key="2">
    <source>
        <dbReference type="Proteomes" id="UP001164250"/>
    </source>
</evidence>
<reference evidence="2" key="1">
    <citation type="journal article" date="2023" name="G3 (Bethesda)">
        <title>Genome assembly and association tests identify interacting loci associated with vigor, precocity, and sex in interspecific pistachio rootstocks.</title>
        <authorList>
            <person name="Palmer W."/>
            <person name="Jacygrad E."/>
            <person name="Sagayaradj S."/>
            <person name="Cavanaugh K."/>
            <person name="Han R."/>
            <person name="Bertier L."/>
            <person name="Beede B."/>
            <person name="Kafkas S."/>
            <person name="Golino D."/>
            <person name="Preece J."/>
            <person name="Michelmore R."/>
        </authorList>
    </citation>
    <scope>NUCLEOTIDE SEQUENCE [LARGE SCALE GENOMIC DNA]</scope>
</reference>
<dbReference type="Proteomes" id="UP001164250">
    <property type="component" value="Chromosome 2"/>
</dbReference>
<protein>
    <submittedName>
        <fullName evidence="1">Uncharacterized protein</fullName>
    </submittedName>
</protein>
<sequence>MSMSLEIMKSYLCLSTSHKIWSALSKAFHDRSDELLVFSLHQKAFTTKQNGRPLSL</sequence>
<organism evidence="1 2">
    <name type="scientific">Pistacia atlantica</name>
    <dbReference type="NCBI Taxonomy" id="434234"/>
    <lineage>
        <taxon>Eukaryota</taxon>
        <taxon>Viridiplantae</taxon>
        <taxon>Streptophyta</taxon>
        <taxon>Embryophyta</taxon>
        <taxon>Tracheophyta</taxon>
        <taxon>Spermatophyta</taxon>
        <taxon>Magnoliopsida</taxon>
        <taxon>eudicotyledons</taxon>
        <taxon>Gunneridae</taxon>
        <taxon>Pentapetalae</taxon>
        <taxon>rosids</taxon>
        <taxon>malvids</taxon>
        <taxon>Sapindales</taxon>
        <taxon>Anacardiaceae</taxon>
        <taxon>Pistacia</taxon>
    </lineage>
</organism>
<keyword evidence="2" id="KW-1185">Reference proteome</keyword>
<evidence type="ECO:0000313" key="1">
    <source>
        <dbReference type="EMBL" id="KAJ0106577.1"/>
    </source>
</evidence>